<feature type="transmembrane region" description="Helical" evidence="1">
    <location>
        <begin position="12"/>
        <end position="34"/>
    </location>
</feature>
<keyword evidence="1" id="KW-0472">Membrane</keyword>
<dbReference type="PROSITE" id="PS51257">
    <property type="entry name" value="PROKAR_LIPOPROTEIN"/>
    <property type="match status" value="1"/>
</dbReference>
<keyword evidence="1" id="KW-0812">Transmembrane</keyword>
<reference evidence="2" key="2">
    <citation type="journal article" date="2015" name="Data Brief">
        <title>Shoot transcriptome of the giant reed, Arundo donax.</title>
        <authorList>
            <person name="Barrero R.A."/>
            <person name="Guerrero F.D."/>
            <person name="Moolhuijzen P."/>
            <person name="Goolsby J.A."/>
            <person name="Tidwell J."/>
            <person name="Bellgard S.E."/>
            <person name="Bellgard M.I."/>
        </authorList>
    </citation>
    <scope>NUCLEOTIDE SEQUENCE</scope>
    <source>
        <tissue evidence="2">Shoot tissue taken approximately 20 cm above the soil surface</tissue>
    </source>
</reference>
<proteinExistence type="predicted"/>
<dbReference type="EMBL" id="GBRH01281688">
    <property type="protein sequence ID" value="JAD16207.1"/>
    <property type="molecule type" value="Transcribed_RNA"/>
</dbReference>
<sequence length="102" mass="11764">MTIITLRMIWLISARTAFISFSVFIVSTFSCSIYSSRSSHLIHKCNMNLPFWRVTINMIGCYPTIPGIRFIAVIPGDHPSIQSQSLFRYSPYLIFSTEDFFI</sequence>
<organism evidence="2">
    <name type="scientific">Arundo donax</name>
    <name type="common">Giant reed</name>
    <name type="synonym">Donax arundinaceus</name>
    <dbReference type="NCBI Taxonomy" id="35708"/>
    <lineage>
        <taxon>Eukaryota</taxon>
        <taxon>Viridiplantae</taxon>
        <taxon>Streptophyta</taxon>
        <taxon>Embryophyta</taxon>
        <taxon>Tracheophyta</taxon>
        <taxon>Spermatophyta</taxon>
        <taxon>Magnoliopsida</taxon>
        <taxon>Liliopsida</taxon>
        <taxon>Poales</taxon>
        <taxon>Poaceae</taxon>
        <taxon>PACMAD clade</taxon>
        <taxon>Arundinoideae</taxon>
        <taxon>Arundineae</taxon>
        <taxon>Arundo</taxon>
    </lineage>
</organism>
<accession>A0A0A8XWY5</accession>
<keyword evidence="1" id="KW-1133">Transmembrane helix</keyword>
<name>A0A0A8XWY5_ARUDO</name>
<evidence type="ECO:0000313" key="2">
    <source>
        <dbReference type="EMBL" id="JAD16207.1"/>
    </source>
</evidence>
<dbReference type="AlphaFoldDB" id="A0A0A8XWY5"/>
<protein>
    <submittedName>
        <fullName evidence="2">Uncharacterized protein</fullName>
    </submittedName>
</protein>
<evidence type="ECO:0000256" key="1">
    <source>
        <dbReference type="SAM" id="Phobius"/>
    </source>
</evidence>
<reference evidence="2" key="1">
    <citation type="submission" date="2014-09" db="EMBL/GenBank/DDBJ databases">
        <authorList>
            <person name="Magalhaes I.L.F."/>
            <person name="Oliveira U."/>
            <person name="Santos F.R."/>
            <person name="Vidigal T.H.D.A."/>
            <person name="Brescovit A.D."/>
            <person name="Santos A.J."/>
        </authorList>
    </citation>
    <scope>NUCLEOTIDE SEQUENCE</scope>
    <source>
        <tissue evidence="2">Shoot tissue taken approximately 20 cm above the soil surface</tissue>
    </source>
</reference>